<feature type="transmembrane region" description="Helical" evidence="1">
    <location>
        <begin position="67"/>
        <end position="97"/>
    </location>
</feature>
<protein>
    <submittedName>
        <fullName evidence="2">Uncharacterized protein</fullName>
    </submittedName>
</protein>
<organism evidence="2 3">
    <name type="scientific">Arthrobacter bambusae</name>
    <dbReference type="NCBI Taxonomy" id="1338426"/>
    <lineage>
        <taxon>Bacteria</taxon>
        <taxon>Bacillati</taxon>
        <taxon>Actinomycetota</taxon>
        <taxon>Actinomycetes</taxon>
        <taxon>Micrococcales</taxon>
        <taxon>Micrococcaceae</taxon>
        <taxon>Arthrobacter</taxon>
    </lineage>
</organism>
<comment type="caution">
    <text evidence="2">The sequence shown here is derived from an EMBL/GenBank/DDBJ whole genome shotgun (WGS) entry which is preliminary data.</text>
</comment>
<proteinExistence type="predicted"/>
<dbReference type="Proteomes" id="UP001549307">
    <property type="component" value="Unassembled WGS sequence"/>
</dbReference>
<gene>
    <name evidence="2" type="ORF">ABIE37_004399</name>
</gene>
<evidence type="ECO:0000256" key="1">
    <source>
        <dbReference type="SAM" id="Phobius"/>
    </source>
</evidence>
<name>A0ABV2PCV3_9MICC</name>
<keyword evidence="1" id="KW-0812">Transmembrane</keyword>
<accession>A0ABV2PCV3</accession>
<evidence type="ECO:0000313" key="3">
    <source>
        <dbReference type="Proteomes" id="UP001549307"/>
    </source>
</evidence>
<keyword evidence="1" id="KW-1133">Transmembrane helix</keyword>
<sequence length="185" mass="18792">MVKGVATVGRGGGVGCGVATLGAGWRQSVVQRPPSVARSLPSGFRPSLSHIPWASGRRSLTSLGFGAVARLCLLGLVGGSTAVVGWCGVGGCCGVGLCDGLHLGSFGVCWGGFGVVFLVFAGFLGGVGVDLVWGWGACKVIRVAAADAERWRPTPFKLPVSVVLLCAAGWCGRPGVWFALCGWFG</sequence>
<dbReference type="EMBL" id="JBEPSN010000016">
    <property type="protein sequence ID" value="MET4542587.1"/>
    <property type="molecule type" value="Genomic_DNA"/>
</dbReference>
<evidence type="ECO:0000313" key="2">
    <source>
        <dbReference type="EMBL" id="MET4542587.1"/>
    </source>
</evidence>
<reference evidence="2 3" key="1">
    <citation type="submission" date="2024-06" db="EMBL/GenBank/DDBJ databases">
        <title>Sorghum-associated microbial communities from plants grown in Nebraska, USA.</title>
        <authorList>
            <person name="Schachtman D."/>
        </authorList>
    </citation>
    <scope>NUCLEOTIDE SEQUENCE [LARGE SCALE GENOMIC DNA]</scope>
    <source>
        <strain evidence="2 3">3552</strain>
    </source>
</reference>
<keyword evidence="3" id="KW-1185">Reference proteome</keyword>
<keyword evidence="1" id="KW-0472">Membrane</keyword>
<feature type="transmembrane region" description="Helical" evidence="1">
    <location>
        <begin position="103"/>
        <end position="133"/>
    </location>
</feature>